<keyword evidence="2" id="KW-0812">Transmembrane</keyword>
<dbReference type="PROSITE" id="PS51257">
    <property type="entry name" value="PROKAR_LIPOPROTEIN"/>
    <property type="match status" value="1"/>
</dbReference>
<evidence type="ECO:0000259" key="3">
    <source>
        <dbReference type="Pfam" id="PF14257"/>
    </source>
</evidence>
<dbReference type="InterPro" id="IPR025645">
    <property type="entry name" value="DUF4349"/>
</dbReference>
<feature type="transmembrane region" description="Helical" evidence="2">
    <location>
        <begin position="310"/>
        <end position="336"/>
    </location>
</feature>
<evidence type="ECO:0000256" key="2">
    <source>
        <dbReference type="SAM" id="Phobius"/>
    </source>
</evidence>
<dbReference type="AlphaFoldDB" id="A0A644WGE2"/>
<protein>
    <recommendedName>
        <fullName evidence="3">DUF4349 domain-containing protein</fullName>
    </recommendedName>
</protein>
<proteinExistence type="predicted"/>
<evidence type="ECO:0000256" key="1">
    <source>
        <dbReference type="SAM" id="MobiDB-lite"/>
    </source>
</evidence>
<reference evidence="4" key="1">
    <citation type="submission" date="2019-08" db="EMBL/GenBank/DDBJ databases">
        <authorList>
            <person name="Kucharzyk K."/>
            <person name="Murdoch R.W."/>
            <person name="Higgins S."/>
            <person name="Loffler F."/>
        </authorList>
    </citation>
    <scope>NUCLEOTIDE SEQUENCE</scope>
</reference>
<accession>A0A644WGE2</accession>
<sequence>MKTKNLLVTLIVVAFVALSCGGKKSYDSKNKEVDNARTDSVSAPSATSEYSEEEKMDISDESGSASYSTKMAVNEGKKDDYSRMVSSSAAQIGRFDSTHKLIRTAEIKFRTLDVTGTSYSIEDIVKKFGGFTSSTYMSSEVTHTETTRVSPDSLVETTTYHFTNEMIIRVPAENLDTTLKCIVPMIDFLDYRNIKAEDVSLTYLRKQLEKKRLDLYNIQVSGLTTSGNSGDRLAAMESQLEKQIQNDEALIERLELDDQVKYATVTFHIYGRDKTRHVVLADQDKIESYRPGFGRSIAIAVSRGWQVLKLFVLAIITIWPLWLVGGGLTWLGIYLFNRRKKSKQLPK</sequence>
<keyword evidence="2" id="KW-1133">Transmembrane helix</keyword>
<dbReference type="Pfam" id="PF14257">
    <property type="entry name" value="DUF4349"/>
    <property type="match status" value="1"/>
</dbReference>
<evidence type="ECO:0000313" key="4">
    <source>
        <dbReference type="EMBL" id="MPM02945.1"/>
    </source>
</evidence>
<gene>
    <name evidence="4" type="ORF">SDC9_49204</name>
</gene>
<feature type="domain" description="DUF4349" evidence="3">
    <location>
        <begin position="100"/>
        <end position="331"/>
    </location>
</feature>
<feature type="compositionally biased region" description="Polar residues" evidence="1">
    <location>
        <begin position="38"/>
        <end position="49"/>
    </location>
</feature>
<keyword evidence="2" id="KW-0472">Membrane</keyword>
<feature type="compositionally biased region" description="Basic and acidic residues" evidence="1">
    <location>
        <begin position="28"/>
        <end position="37"/>
    </location>
</feature>
<organism evidence="4">
    <name type="scientific">bioreactor metagenome</name>
    <dbReference type="NCBI Taxonomy" id="1076179"/>
    <lineage>
        <taxon>unclassified sequences</taxon>
        <taxon>metagenomes</taxon>
        <taxon>ecological metagenomes</taxon>
    </lineage>
</organism>
<name>A0A644WGE2_9ZZZZ</name>
<dbReference type="EMBL" id="VSSQ01000910">
    <property type="protein sequence ID" value="MPM02945.1"/>
    <property type="molecule type" value="Genomic_DNA"/>
</dbReference>
<feature type="region of interest" description="Disordered" evidence="1">
    <location>
        <begin position="28"/>
        <end position="67"/>
    </location>
</feature>
<comment type="caution">
    <text evidence="4">The sequence shown here is derived from an EMBL/GenBank/DDBJ whole genome shotgun (WGS) entry which is preliminary data.</text>
</comment>